<organism evidence="3 5">
    <name type="scientific">Odoribacter splanchnicus</name>
    <dbReference type="NCBI Taxonomy" id="28118"/>
    <lineage>
        <taxon>Bacteria</taxon>
        <taxon>Pseudomonadati</taxon>
        <taxon>Bacteroidota</taxon>
        <taxon>Bacteroidia</taxon>
        <taxon>Bacteroidales</taxon>
        <taxon>Odoribacteraceae</taxon>
        <taxon>Odoribacter</taxon>
    </lineage>
</organism>
<dbReference type="PANTHER" id="PTHR37841">
    <property type="entry name" value="GLR2918 PROTEIN"/>
    <property type="match status" value="1"/>
</dbReference>
<dbReference type="PANTHER" id="PTHR37841:SF1">
    <property type="entry name" value="DUF3298 DOMAIN-CONTAINING PROTEIN"/>
    <property type="match status" value="1"/>
</dbReference>
<dbReference type="EMBL" id="QRYC01000009">
    <property type="protein sequence ID" value="RGU56631.1"/>
    <property type="molecule type" value="Genomic_DNA"/>
</dbReference>
<dbReference type="RefSeq" id="WP_022160032.1">
    <property type="nucleotide sequence ID" value="NZ_CABJFF010000014.1"/>
</dbReference>
<sequence>MKIFWKVIVAVIAFSLLGIMIVLGTAYIKSVERHTYLADNKVLSDKYVYEEFSNGKKRVKNRATQQVILDRLEWLVTGDKADSLAVFCRKGKRGYLNCYTGEVVIPAQYERAWVFSEGLAAVMSGGKIGFIDRQGRTVIPPTWSYPVGSQEMDYLFKGGYCAVFDNARQCGLIDRNGQWKVAPRYDYIYMPEEGLRILQKGDRWGVLGDSLQILMPVEYDWLKIVPEGIVCIQGGKQQVIGKDGKTVVRPFVYDAILPLYYSTGEYFDNGEERMNRSRYFSYSVWNPKGNRYGLMDAEGKRITEALYSDIEALSDDLYLCSIEDGLYRITLNYNR</sequence>
<keyword evidence="1" id="KW-1133">Transmembrane helix</keyword>
<reference evidence="2" key="2">
    <citation type="submission" date="2023-01" db="EMBL/GenBank/DDBJ databases">
        <title>Human gut microbiome strain richness.</title>
        <authorList>
            <person name="Chen-Liaw A."/>
        </authorList>
    </citation>
    <scope>NUCLEOTIDE SEQUENCE</scope>
    <source>
        <strain evidence="2">RTP21484st1_B7_RTP21484_190118</strain>
    </source>
</reference>
<evidence type="ECO:0000256" key="1">
    <source>
        <dbReference type="SAM" id="Phobius"/>
    </source>
</evidence>
<gene>
    <name evidence="3" type="ORF">DWW57_08810</name>
    <name evidence="4" type="ORF">DXA53_14095</name>
    <name evidence="2" type="ORF">PN645_16835</name>
</gene>
<keyword evidence="1" id="KW-0472">Membrane</keyword>
<accession>A0A412TST2</accession>
<keyword evidence="1" id="KW-0812">Transmembrane</keyword>
<dbReference type="Proteomes" id="UP000284243">
    <property type="component" value="Unassembled WGS sequence"/>
</dbReference>
<name>A0A412TST2_9BACT</name>
<dbReference type="Proteomes" id="UP000284434">
    <property type="component" value="Unassembled WGS sequence"/>
</dbReference>
<dbReference type="AlphaFoldDB" id="A0A412TST2"/>
<dbReference type="Proteomes" id="UP001212263">
    <property type="component" value="Unassembled WGS sequence"/>
</dbReference>
<evidence type="ECO:0000313" key="3">
    <source>
        <dbReference type="EMBL" id="RGU56631.1"/>
    </source>
</evidence>
<proteinExistence type="predicted"/>
<dbReference type="Pfam" id="PF14903">
    <property type="entry name" value="WG_beta_rep"/>
    <property type="match status" value="3"/>
</dbReference>
<evidence type="ECO:0000313" key="2">
    <source>
        <dbReference type="EMBL" id="MDB9224650.1"/>
    </source>
</evidence>
<evidence type="ECO:0000313" key="5">
    <source>
        <dbReference type="Proteomes" id="UP000284243"/>
    </source>
</evidence>
<dbReference type="EMBL" id="QSCO01000020">
    <property type="protein sequence ID" value="RGY05084.1"/>
    <property type="molecule type" value="Genomic_DNA"/>
</dbReference>
<reference evidence="5 6" key="1">
    <citation type="submission" date="2018-08" db="EMBL/GenBank/DDBJ databases">
        <title>A genome reference for cultivated species of the human gut microbiota.</title>
        <authorList>
            <person name="Zou Y."/>
            <person name="Xue W."/>
            <person name="Luo G."/>
        </authorList>
    </citation>
    <scope>NUCLEOTIDE SEQUENCE [LARGE SCALE GENOMIC DNA]</scope>
    <source>
        <strain evidence="3 5">AF16-14</strain>
        <strain evidence="4 6">OF03-11</strain>
    </source>
</reference>
<evidence type="ECO:0000313" key="4">
    <source>
        <dbReference type="EMBL" id="RGY05084.1"/>
    </source>
</evidence>
<feature type="transmembrane region" description="Helical" evidence="1">
    <location>
        <begin position="7"/>
        <end position="28"/>
    </location>
</feature>
<comment type="caution">
    <text evidence="3">The sequence shown here is derived from an EMBL/GenBank/DDBJ whole genome shotgun (WGS) entry which is preliminary data.</text>
</comment>
<dbReference type="InterPro" id="IPR032774">
    <property type="entry name" value="WG_beta_rep"/>
</dbReference>
<protein>
    <submittedName>
        <fullName evidence="3">WG repeat-containing protein</fullName>
    </submittedName>
</protein>
<dbReference type="EMBL" id="JAQMRD010000029">
    <property type="protein sequence ID" value="MDB9224650.1"/>
    <property type="molecule type" value="Genomic_DNA"/>
</dbReference>
<evidence type="ECO:0000313" key="6">
    <source>
        <dbReference type="Proteomes" id="UP000284434"/>
    </source>
</evidence>